<evidence type="ECO:0008006" key="3">
    <source>
        <dbReference type="Google" id="ProtNLM"/>
    </source>
</evidence>
<name>A0A0H5NST6_NOCFR</name>
<gene>
    <name evidence="1" type="ORF">ERS450000_02741</name>
</gene>
<organism evidence="1 2">
    <name type="scientific">Nocardia farcinica</name>
    <dbReference type="NCBI Taxonomy" id="37329"/>
    <lineage>
        <taxon>Bacteria</taxon>
        <taxon>Bacillati</taxon>
        <taxon>Actinomycetota</taxon>
        <taxon>Actinomycetes</taxon>
        <taxon>Mycobacteriales</taxon>
        <taxon>Nocardiaceae</taxon>
        <taxon>Nocardia</taxon>
    </lineage>
</organism>
<accession>A0A0H5NST6</accession>
<reference evidence="2" key="1">
    <citation type="submission" date="2015-03" db="EMBL/GenBank/DDBJ databases">
        <authorList>
            <consortium name="Pathogen Informatics"/>
        </authorList>
    </citation>
    <scope>NUCLEOTIDE SEQUENCE [LARGE SCALE GENOMIC DNA]</scope>
    <source>
        <strain evidence="2">NCTC11134</strain>
    </source>
</reference>
<protein>
    <recommendedName>
        <fullName evidence="3">CopG family transcriptional regulator</fullName>
    </recommendedName>
</protein>
<dbReference type="Proteomes" id="UP000057820">
    <property type="component" value="Chromosome 1"/>
</dbReference>
<dbReference type="AlphaFoldDB" id="A0A0H5NST6"/>
<dbReference type="GO" id="GO:0006355">
    <property type="term" value="P:regulation of DNA-templated transcription"/>
    <property type="evidence" value="ECO:0007669"/>
    <property type="project" value="InterPro"/>
</dbReference>
<proteinExistence type="predicted"/>
<evidence type="ECO:0000313" key="1">
    <source>
        <dbReference type="EMBL" id="CRY78084.1"/>
    </source>
</evidence>
<dbReference type="InterPro" id="IPR010985">
    <property type="entry name" value="Ribbon_hlx_hlx"/>
</dbReference>
<dbReference type="KEGG" id="nfr:ERS450000_02741"/>
<evidence type="ECO:0000313" key="2">
    <source>
        <dbReference type="Proteomes" id="UP000057820"/>
    </source>
</evidence>
<dbReference type="EMBL" id="LN868938">
    <property type="protein sequence ID" value="CRY78084.1"/>
    <property type="molecule type" value="Genomic_DNA"/>
</dbReference>
<dbReference type="SUPFAM" id="SSF47598">
    <property type="entry name" value="Ribbon-helix-helix"/>
    <property type="match status" value="1"/>
</dbReference>
<sequence length="87" mass="9402">MHSVMSEAARVTVTLDPRIAAWAREAAARHHRSLDAFVAAAVRTAVVRESLTDLPVDEDAERAAAHDELDLLDSAAADARRRSRGDA</sequence>